<accession>A0ABV5CYY8</accession>
<evidence type="ECO:0000313" key="3">
    <source>
        <dbReference type="EMBL" id="MFB6397225.1"/>
    </source>
</evidence>
<evidence type="ECO:0000256" key="1">
    <source>
        <dbReference type="SAM" id="MobiDB-lite"/>
    </source>
</evidence>
<dbReference type="InterPro" id="IPR012347">
    <property type="entry name" value="Ferritin-like"/>
</dbReference>
<dbReference type="Gene3D" id="1.20.1260.10">
    <property type="match status" value="1"/>
</dbReference>
<keyword evidence="4" id="KW-1185">Reference proteome</keyword>
<feature type="compositionally biased region" description="Low complexity" evidence="1">
    <location>
        <begin position="17"/>
        <end position="31"/>
    </location>
</feature>
<dbReference type="Proteomes" id="UP001582793">
    <property type="component" value="Unassembled WGS sequence"/>
</dbReference>
<evidence type="ECO:0000259" key="2">
    <source>
        <dbReference type="Pfam" id="PF13628"/>
    </source>
</evidence>
<name>A0ABV5CYY8_9ACTN</name>
<sequence>MLSIPVPAPAAPPSGHPPTGGAAPTAVTGPAGERDRPARHDARYLRAAHQANLAGIEAGQLAGTKDVAPQIADLGAQFVADNTQLDVELRRTAAAVGVELPDRLNRDQQVVLGRLRDADGDRFERLFIASEASAHKRAIRRNKTELDRGTEAEAKRYAQESTPILQTHYDDLRAVATELGLPRPG</sequence>
<dbReference type="Pfam" id="PF13628">
    <property type="entry name" value="DUF4142"/>
    <property type="match status" value="1"/>
</dbReference>
<gene>
    <name evidence="3" type="ORF">AAFH96_29615</name>
</gene>
<dbReference type="PANTHER" id="PTHR38593:SF1">
    <property type="entry name" value="BLR2558 PROTEIN"/>
    <property type="match status" value="1"/>
</dbReference>
<evidence type="ECO:0000313" key="4">
    <source>
        <dbReference type="Proteomes" id="UP001582793"/>
    </source>
</evidence>
<dbReference type="InterPro" id="IPR025419">
    <property type="entry name" value="DUF4142"/>
</dbReference>
<dbReference type="EMBL" id="JBCGDC010000130">
    <property type="protein sequence ID" value="MFB6397225.1"/>
    <property type="molecule type" value="Genomic_DNA"/>
</dbReference>
<reference evidence="3 4" key="1">
    <citation type="submission" date="2024-04" db="EMBL/GenBank/DDBJ databases">
        <title>Polymorphospora sp. isolated from Baiyangdian Lake in Xiong'an New Area.</title>
        <authorList>
            <person name="Zhang X."/>
            <person name="Liu J."/>
        </authorList>
    </citation>
    <scope>NUCLEOTIDE SEQUENCE [LARGE SCALE GENOMIC DNA]</scope>
    <source>
        <strain evidence="3 4">2-325</strain>
    </source>
</reference>
<comment type="caution">
    <text evidence="3">The sequence shown here is derived from an EMBL/GenBank/DDBJ whole genome shotgun (WGS) entry which is preliminary data.</text>
</comment>
<feature type="compositionally biased region" description="Pro residues" evidence="1">
    <location>
        <begin position="1"/>
        <end position="16"/>
    </location>
</feature>
<dbReference type="PANTHER" id="PTHR38593">
    <property type="entry name" value="BLR2558 PROTEIN"/>
    <property type="match status" value="1"/>
</dbReference>
<feature type="region of interest" description="Disordered" evidence="1">
    <location>
        <begin position="1"/>
        <end position="39"/>
    </location>
</feature>
<protein>
    <submittedName>
        <fullName evidence="3">DUF4142 domain-containing protein</fullName>
    </submittedName>
</protein>
<dbReference type="RefSeq" id="WP_364219886.1">
    <property type="nucleotide sequence ID" value="NZ_JBCGDC010000130.1"/>
</dbReference>
<proteinExistence type="predicted"/>
<feature type="domain" description="DUF4142" evidence="2">
    <location>
        <begin position="40"/>
        <end position="174"/>
    </location>
</feature>
<organism evidence="3 4">
    <name type="scientific">Polymorphospora lycopeni</name>
    <dbReference type="NCBI Taxonomy" id="3140240"/>
    <lineage>
        <taxon>Bacteria</taxon>
        <taxon>Bacillati</taxon>
        <taxon>Actinomycetota</taxon>
        <taxon>Actinomycetes</taxon>
        <taxon>Micromonosporales</taxon>
        <taxon>Micromonosporaceae</taxon>
        <taxon>Polymorphospora</taxon>
    </lineage>
</organism>